<dbReference type="KEGG" id="fil:BN1229_v1_2710"/>
<evidence type="ECO:0000313" key="9">
    <source>
        <dbReference type="EMBL" id="CPR21771.1"/>
    </source>
</evidence>
<feature type="transmembrane region" description="Helical" evidence="7">
    <location>
        <begin position="104"/>
        <end position="126"/>
    </location>
</feature>
<keyword evidence="2" id="KW-0813">Transport</keyword>
<protein>
    <recommendedName>
        <fullName evidence="8">Major facilitator superfamily (MFS) profile domain-containing protein</fullName>
    </recommendedName>
</protein>
<sequence>MTDASQKSRVGITVALGFAQMLAWASSYYLIAILGDPMAKSLNISSTMVFAAFSVALLVSGLVGPKVGRTIDLIGGRGVLAGSNLVYAAALVTLACAYDPITLWAGWLLLGIGMGLGLYDAAFATLSRIYGLSARRAITGITLLGGLASTVGWPLSAWGVDAIGWRWTCLAWAAAQICIGLPLNLLAIPKTPRHEVKTETHAAKPHVPIDRTMMLLGFAFAVGWMVSAGMAAHLPRLLEAAGATASQALIAASLIGPAQVIARLAEAAIFSQYNPLISARIAMMLHPIGAGLVAIGGGALALPFTFLHGAGNGILTIARGTVPLAVFGPDNYGYRVGLINAPTRIGQAAAPLAFGLLIEAYGAGTLVVSSLMCLSAVLAFSCVRRAPHNLS</sequence>
<evidence type="ECO:0000259" key="8">
    <source>
        <dbReference type="PROSITE" id="PS50850"/>
    </source>
</evidence>
<dbReference type="GO" id="GO:0005886">
    <property type="term" value="C:plasma membrane"/>
    <property type="evidence" value="ECO:0007669"/>
    <property type="project" value="UniProtKB-SubCell"/>
</dbReference>
<dbReference type="InterPro" id="IPR011701">
    <property type="entry name" value="MFS"/>
</dbReference>
<evidence type="ECO:0000256" key="1">
    <source>
        <dbReference type="ARBA" id="ARBA00004651"/>
    </source>
</evidence>
<keyword evidence="10" id="KW-1185">Reference proteome</keyword>
<organism evidence="9 10">
    <name type="scientific">Candidatus Filomicrobium marinum</name>
    <dbReference type="NCBI Taxonomy" id="1608628"/>
    <lineage>
        <taxon>Bacteria</taxon>
        <taxon>Pseudomonadati</taxon>
        <taxon>Pseudomonadota</taxon>
        <taxon>Alphaproteobacteria</taxon>
        <taxon>Hyphomicrobiales</taxon>
        <taxon>Hyphomicrobiaceae</taxon>
        <taxon>Filomicrobium</taxon>
    </lineage>
</organism>
<dbReference type="Pfam" id="PF07690">
    <property type="entry name" value="MFS_1"/>
    <property type="match status" value="1"/>
</dbReference>
<feature type="transmembrane region" description="Helical" evidence="7">
    <location>
        <begin position="283"/>
        <end position="306"/>
    </location>
</feature>
<proteinExistence type="predicted"/>
<feature type="transmembrane region" description="Helical" evidence="7">
    <location>
        <begin position="79"/>
        <end position="98"/>
    </location>
</feature>
<keyword evidence="5 7" id="KW-1133">Transmembrane helix</keyword>
<dbReference type="PROSITE" id="PS50850">
    <property type="entry name" value="MFS"/>
    <property type="match status" value="1"/>
</dbReference>
<feature type="transmembrane region" description="Helical" evidence="7">
    <location>
        <begin position="165"/>
        <end position="187"/>
    </location>
</feature>
<evidence type="ECO:0000256" key="2">
    <source>
        <dbReference type="ARBA" id="ARBA00022448"/>
    </source>
</evidence>
<evidence type="ECO:0000256" key="3">
    <source>
        <dbReference type="ARBA" id="ARBA00022475"/>
    </source>
</evidence>
<dbReference type="Gene3D" id="1.20.1250.20">
    <property type="entry name" value="MFS general substrate transporter like domains"/>
    <property type="match status" value="1"/>
</dbReference>
<dbReference type="Proteomes" id="UP000033187">
    <property type="component" value="Chromosome 1"/>
</dbReference>
<evidence type="ECO:0000256" key="7">
    <source>
        <dbReference type="SAM" id="Phobius"/>
    </source>
</evidence>
<name>A0A0D6JIK5_9HYPH</name>
<evidence type="ECO:0000256" key="4">
    <source>
        <dbReference type="ARBA" id="ARBA00022692"/>
    </source>
</evidence>
<keyword evidence="6 7" id="KW-0472">Membrane</keyword>
<reference evidence="10" key="1">
    <citation type="submission" date="2015-02" db="EMBL/GenBank/DDBJ databases">
        <authorList>
            <person name="Chooi Y.-H."/>
        </authorList>
    </citation>
    <scope>NUCLEOTIDE SEQUENCE [LARGE SCALE GENOMIC DNA]</scope>
    <source>
        <strain evidence="10">strain Y</strain>
    </source>
</reference>
<feature type="transmembrane region" description="Helical" evidence="7">
    <location>
        <begin position="47"/>
        <end position="67"/>
    </location>
</feature>
<feature type="transmembrane region" description="Helical" evidence="7">
    <location>
        <begin position="214"/>
        <end position="234"/>
    </location>
</feature>
<dbReference type="KEGG" id="fiy:BN1229_v1_3204"/>
<evidence type="ECO:0000313" key="10">
    <source>
        <dbReference type="Proteomes" id="UP000033187"/>
    </source>
</evidence>
<feature type="domain" description="Major facilitator superfamily (MFS) profile" evidence="8">
    <location>
        <begin position="12"/>
        <end position="387"/>
    </location>
</feature>
<dbReference type="InterPro" id="IPR020846">
    <property type="entry name" value="MFS_dom"/>
</dbReference>
<comment type="subcellular location">
    <subcellularLocation>
        <location evidence="1">Cell membrane</location>
        <topology evidence="1">Multi-pass membrane protein</topology>
    </subcellularLocation>
</comment>
<dbReference type="InterPro" id="IPR050171">
    <property type="entry name" value="MFS_Transporters"/>
</dbReference>
<dbReference type="EMBL" id="LN829119">
    <property type="protein sequence ID" value="CPR21771.1"/>
    <property type="molecule type" value="Genomic_DNA"/>
</dbReference>
<feature type="transmembrane region" description="Helical" evidence="7">
    <location>
        <begin position="138"/>
        <end position="159"/>
    </location>
</feature>
<keyword evidence="3" id="KW-1003">Cell membrane</keyword>
<dbReference type="AlphaFoldDB" id="A0A0D6JIK5"/>
<accession>A0A0D6JIK5</accession>
<dbReference type="PANTHER" id="PTHR23517">
    <property type="entry name" value="RESISTANCE PROTEIN MDTM, PUTATIVE-RELATED-RELATED"/>
    <property type="match status" value="1"/>
</dbReference>
<dbReference type="SUPFAM" id="SSF103473">
    <property type="entry name" value="MFS general substrate transporter"/>
    <property type="match status" value="1"/>
</dbReference>
<feature type="transmembrane region" description="Helical" evidence="7">
    <location>
        <begin position="360"/>
        <end position="383"/>
    </location>
</feature>
<feature type="transmembrane region" description="Helical" evidence="7">
    <location>
        <begin position="240"/>
        <end position="262"/>
    </location>
</feature>
<evidence type="ECO:0000256" key="5">
    <source>
        <dbReference type="ARBA" id="ARBA00022989"/>
    </source>
</evidence>
<keyword evidence="4 7" id="KW-0812">Transmembrane</keyword>
<dbReference type="RefSeq" id="WP_348270690.1">
    <property type="nucleotide sequence ID" value="NZ_LN829118.1"/>
</dbReference>
<dbReference type="GO" id="GO:0022857">
    <property type="term" value="F:transmembrane transporter activity"/>
    <property type="evidence" value="ECO:0007669"/>
    <property type="project" value="InterPro"/>
</dbReference>
<gene>
    <name evidence="9" type="ORF">YBN1229_v1_3204</name>
</gene>
<evidence type="ECO:0000256" key="6">
    <source>
        <dbReference type="ARBA" id="ARBA00023136"/>
    </source>
</evidence>
<feature type="transmembrane region" description="Helical" evidence="7">
    <location>
        <begin position="12"/>
        <end position="35"/>
    </location>
</feature>
<dbReference type="InterPro" id="IPR036259">
    <property type="entry name" value="MFS_trans_sf"/>
</dbReference>